<evidence type="ECO:0000313" key="1">
    <source>
        <dbReference type="EMBL" id="QJA43883.1"/>
    </source>
</evidence>
<reference evidence="1" key="1">
    <citation type="submission" date="2020-03" db="EMBL/GenBank/DDBJ databases">
        <title>The deep terrestrial virosphere.</title>
        <authorList>
            <person name="Holmfeldt K."/>
            <person name="Nilsson E."/>
            <person name="Simone D."/>
            <person name="Lopez-Fernandez M."/>
            <person name="Wu X."/>
            <person name="de Brujin I."/>
            <person name="Lundin D."/>
            <person name="Andersson A."/>
            <person name="Bertilsson S."/>
            <person name="Dopson M."/>
        </authorList>
    </citation>
    <scope>NUCLEOTIDE SEQUENCE</scope>
    <source>
        <strain evidence="1">TM448A00064</strain>
        <strain evidence="2">TM448B00061</strain>
    </source>
</reference>
<name>A0A6H1Z7N0_9ZZZZ</name>
<sequence length="264" mass="29905">MRIDCPTGLVIQARPWTLGDQQFLTDEATINQGLLPLKMARCAFQKVLEPGPYHAEPSSDKLDFNEVTVADISVINILVRRETRATLDFDRPCPYCGKLQPVCVDLREIEIGPASKDGIEHVRNGTPLVVEYQGIKVSLKLMRGMDLPELTKWQEKDVRAMLEIQACMSVDSIMAPGREKPVTGVASIRTFWRKQSWDFGEAVQDAIDQAEGVLDNMYEYKCKNCRREHLGVLPLDTEFYGVDSLGRRKKRRKSFLTPDSTSKE</sequence>
<accession>A0A6H1Z7N0</accession>
<proteinExistence type="predicted"/>
<dbReference type="AlphaFoldDB" id="A0A6H1Z7N0"/>
<organism evidence="1">
    <name type="scientific">viral metagenome</name>
    <dbReference type="NCBI Taxonomy" id="1070528"/>
    <lineage>
        <taxon>unclassified sequences</taxon>
        <taxon>metagenomes</taxon>
        <taxon>organismal metagenomes</taxon>
    </lineage>
</organism>
<evidence type="ECO:0000313" key="2">
    <source>
        <dbReference type="EMBL" id="QJH93451.1"/>
    </source>
</evidence>
<protein>
    <submittedName>
        <fullName evidence="1">Uncharacterized protein</fullName>
    </submittedName>
</protein>
<dbReference type="EMBL" id="MT143971">
    <property type="protein sequence ID" value="QJA43883.1"/>
    <property type="molecule type" value="Genomic_DNA"/>
</dbReference>
<gene>
    <name evidence="1" type="ORF">TM448A00064_0062</name>
    <name evidence="2" type="ORF">TM448B00061_0071</name>
</gene>
<dbReference type="EMBL" id="MT144588">
    <property type="protein sequence ID" value="QJH93451.1"/>
    <property type="molecule type" value="Genomic_DNA"/>
</dbReference>